<evidence type="ECO:0000313" key="3">
    <source>
        <dbReference type="Proteomes" id="UP000466578"/>
    </source>
</evidence>
<organism evidence="2 3">
    <name type="scientific">Mycobacterium paraintracellulare</name>
    <dbReference type="NCBI Taxonomy" id="1138383"/>
    <lineage>
        <taxon>Bacteria</taxon>
        <taxon>Bacillati</taxon>
        <taxon>Actinomycetota</taxon>
        <taxon>Actinomycetes</taxon>
        <taxon>Mycobacteriales</taxon>
        <taxon>Mycobacteriaceae</taxon>
        <taxon>Mycobacterium</taxon>
        <taxon>Mycobacterium avium complex (MAC)</taxon>
    </lineage>
</organism>
<gene>
    <name evidence="2" type="ORF">MPRI_36220</name>
</gene>
<reference evidence="2 3" key="1">
    <citation type="journal article" date="2019" name="Emerg. Microbes Infect.">
        <title>Comprehensive subspecies identification of 175 nontuberculous mycobacteria species based on 7547 genomic profiles.</title>
        <authorList>
            <person name="Matsumoto Y."/>
            <person name="Kinjo T."/>
            <person name="Motooka D."/>
            <person name="Nabeya D."/>
            <person name="Jung N."/>
            <person name="Uechi K."/>
            <person name="Horii T."/>
            <person name="Iida T."/>
            <person name="Fujita J."/>
            <person name="Nakamura S."/>
        </authorList>
    </citation>
    <scope>NUCLEOTIDE SEQUENCE [LARGE SCALE GENOMIC DNA]</scope>
    <source>
        <strain evidence="2 3">JCM 30622</strain>
    </source>
</reference>
<proteinExistence type="predicted"/>
<dbReference type="Proteomes" id="UP000466578">
    <property type="component" value="Chromosome"/>
</dbReference>
<protein>
    <submittedName>
        <fullName evidence="2">Uncharacterized protein</fullName>
    </submittedName>
</protein>
<evidence type="ECO:0000256" key="1">
    <source>
        <dbReference type="SAM" id="MobiDB-lite"/>
    </source>
</evidence>
<evidence type="ECO:0000313" key="2">
    <source>
        <dbReference type="EMBL" id="BBY71435.1"/>
    </source>
</evidence>
<name>A0ABM7K989_9MYCO</name>
<accession>A0ABM7K989</accession>
<feature type="region of interest" description="Disordered" evidence="1">
    <location>
        <begin position="40"/>
        <end position="60"/>
    </location>
</feature>
<dbReference type="EMBL" id="AP022597">
    <property type="protein sequence ID" value="BBY71435.1"/>
    <property type="molecule type" value="Genomic_DNA"/>
</dbReference>
<sequence length="67" mass="7457">MIADLDPYDVRAHLDDFTGGFVAQRHATLHRWDPAHGYVNPVGPTHAAGTHSQQDVVRSGLRLRNIE</sequence>
<keyword evidence="3" id="KW-1185">Reference proteome</keyword>